<evidence type="ECO:0000313" key="3">
    <source>
        <dbReference type="EMBL" id="KAK3896633.1"/>
    </source>
</evidence>
<proteinExistence type="predicted"/>
<comment type="caution">
    <text evidence="3">The sequence shown here is derived from an EMBL/GenBank/DDBJ whole genome shotgun (WGS) entry which is preliminary data.</text>
</comment>
<feature type="transmembrane region" description="Helical" evidence="2">
    <location>
        <begin position="61"/>
        <end position="79"/>
    </location>
</feature>
<evidence type="ECO:0000256" key="1">
    <source>
        <dbReference type="SAM" id="MobiDB-lite"/>
    </source>
</evidence>
<protein>
    <submittedName>
        <fullName evidence="3">Uncharacterized protein</fullName>
    </submittedName>
</protein>
<gene>
    <name evidence="3" type="ORF">C8A05DRAFT_39817</name>
</gene>
<dbReference type="EMBL" id="MU856481">
    <property type="protein sequence ID" value="KAK3896633.1"/>
    <property type="molecule type" value="Genomic_DNA"/>
</dbReference>
<feature type="transmembrane region" description="Helical" evidence="2">
    <location>
        <begin position="31"/>
        <end position="55"/>
    </location>
</feature>
<sequence>MSTSWTGLQSNPFQTSSHEQSGSECTLTPSALALSVLVSAYIGSFINGLANGWLVAFTTGWISWLALFRVLLGGVYMLYRSLTDS</sequence>
<keyword evidence="2" id="KW-0472">Membrane</keyword>
<reference evidence="3" key="1">
    <citation type="journal article" date="2023" name="Mol. Phylogenet. Evol.">
        <title>Genome-scale phylogeny and comparative genomics of the fungal order Sordariales.</title>
        <authorList>
            <person name="Hensen N."/>
            <person name="Bonometti L."/>
            <person name="Westerberg I."/>
            <person name="Brannstrom I.O."/>
            <person name="Guillou S."/>
            <person name="Cros-Aarteil S."/>
            <person name="Calhoun S."/>
            <person name="Haridas S."/>
            <person name="Kuo A."/>
            <person name="Mondo S."/>
            <person name="Pangilinan J."/>
            <person name="Riley R."/>
            <person name="LaButti K."/>
            <person name="Andreopoulos B."/>
            <person name="Lipzen A."/>
            <person name="Chen C."/>
            <person name="Yan M."/>
            <person name="Daum C."/>
            <person name="Ng V."/>
            <person name="Clum A."/>
            <person name="Steindorff A."/>
            <person name="Ohm R.A."/>
            <person name="Martin F."/>
            <person name="Silar P."/>
            <person name="Natvig D.O."/>
            <person name="Lalanne C."/>
            <person name="Gautier V."/>
            <person name="Ament-Velasquez S.L."/>
            <person name="Kruys A."/>
            <person name="Hutchinson M.I."/>
            <person name="Powell A.J."/>
            <person name="Barry K."/>
            <person name="Miller A.N."/>
            <person name="Grigoriev I.V."/>
            <person name="Debuchy R."/>
            <person name="Gladieux P."/>
            <person name="Hiltunen Thoren M."/>
            <person name="Johannesson H."/>
        </authorList>
    </citation>
    <scope>NUCLEOTIDE SEQUENCE</scope>
    <source>
        <strain evidence="3">CBS 103.79</strain>
    </source>
</reference>
<feature type="non-terminal residue" evidence="3">
    <location>
        <position position="85"/>
    </location>
</feature>
<accession>A0AAN6MAZ1</accession>
<organism evidence="3 4">
    <name type="scientific">Staphylotrichum tortipilum</name>
    <dbReference type="NCBI Taxonomy" id="2831512"/>
    <lineage>
        <taxon>Eukaryota</taxon>
        <taxon>Fungi</taxon>
        <taxon>Dikarya</taxon>
        <taxon>Ascomycota</taxon>
        <taxon>Pezizomycotina</taxon>
        <taxon>Sordariomycetes</taxon>
        <taxon>Sordariomycetidae</taxon>
        <taxon>Sordariales</taxon>
        <taxon>Chaetomiaceae</taxon>
        <taxon>Staphylotrichum</taxon>
    </lineage>
</organism>
<evidence type="ECO:0000313" key="4">
    <source>
        <dbReference type="Proteomes" id="UP001303889"/>
    </source>
</evidence>
<dbReference type="AlphaFoldDB" id="A0AAN6MAZ1"/>
<keyword evidence="2" id="KW-0812">Transmembrane</keyword>
<name>A0AAN6MAZ1_9PEZI</name>
<keyword evidence="4" id="KW-1185">Reference proteome</keyword>
<evidence type="ECO:0000256" key="2">
    <source>
        <dbReference type="SAM" id="Phobius"/>
    </source>
</evidence>
<reference evidence="3" key="2">
    <citation type="submission" date="2023-05" db="EMBL/GenBank/DDBJ databases">
        <authorList>
            <consortium name="Lawrence Berkeley National Laboratory"/>
            <person name="Steindorff A."/>
            <person name="Hensen N."/>
            <person name="Bonometti L."/>
            <person name="Westerberg I."/>
            <person name="Brannstrom I.O."/>
            <person name="Guillou S."/>
            <person name="Cros-Aarteil S."/>
            <person name="Calhoun S."/>
            <person name="Haridas S."/>
            <person name="Kuo A."/>
            <person name="Mondo S."/>
            <person name="Pangilinan J."/>
            <person name="Riley R."/>
            <person name="Labutti K."/>
            <person name="Andreopoulos B."/>
            <person name="Lipzen A."/>
            <person name="Chen C."/>
            <person name="Yanf M."/>
            <person name="Daum C."/>
            <person name="Ng V."/>
            <person name="Clum A."/>
            <person name="Ohm R."/>
            <person name="Martin F."/>
            <person name="Silar P."/>
            <person name="Natvig D."/>
            <person name="Lalanne C."/>
            <person name="Gautier V."/>
            <person name="Ament-Velasquez S.L."/>
            <person name="Kruys A."/>
            <person name="Hutchinson M.I."/>
            <person name="Powell A.J."/>
            <person name="Barry K."/>
            <person name="Miller A.N."/>
            <person name="Grigoriev I.V."/>
            <person name="Debuchy R."/>
            <person name="Gladieux P."/>
            <person name="Thoren M.H."/>
            <person name="Johannesson H."/>
        </authorList>
    </citation>
    <scope>NUCLEOTIDE SEQUENCE</scope>
    <source>
        <strain evidence="3">CBS 103.79</strain>
    </source>
</reference>
<feature type="region of interest" description="Disordered" evidence="1">
    <location>
        <begin position="1"/>
        <end position="24"/>
    </location>
</feature>
<keyword evidence="2" id="KW-1133">Transmembrane helix</keyword>
<dbReference type="Proteomes" id="UP001303889">
    <property type="component" value="Unassembled WGS sequence"/>
</dbReference>